<keyword evidence="6" id="KW-1003">Cell membrane</keyword>
<evidence type="ECO:0000256" key="4">
    <source>
        <dbReference type="ARBA" id="ARBA00022989"/>
    </source>
</evidence>
<accession>A0A3N0V045</accession>
<keyword evidence="3 6" id="KW-0812">Transmembrane</keyword>
<evidence type="ECO:0000256" key="2">
    <source>
        <dbReference type="ARBA" id="ARBA00009142"/>
    </source>
</evidence>
<feature type="transmembrane region" description="Helical" evidence="6">
    <location>
        <begin position="254"/>
        <end position="274"/>
    </location>
</feature>
<evidence type="ECO:0000256" key="3">
    <source>
        <dbReference type="ARBA" id="ARBA00022692"/>
    </source>
</evidence>
<dbReference type="InParanoid" id="A0A3N0V045"/>
<protein>
    <recommendedName>
        <fullName evidence="6">Probable membrane transporter protein</fullName>
    </recommendedName>
</protein>
<feature type="transmembrane region" description="Helical" evidence="6">
    <location>
        <begin position="197"/>
        <end position="218"/>
    </location>
</feature>
<dbReference type="Pfam" id="PF01925">
    <property type="entry name" value="TauE"/>
    <property type="match status" value="1"/>
</dbReference>
<dbReference type="PANTHER" id="PTHR43701:SF2">
    <property type="entry name" value="MEMBRANE TRANSPORTER PROTEIN YJNA-RELATED"/>
    <property type="match status" value="1"/>
</dbReference>
<organism evidence="7 8">
    <name type="scientific">Stagnimonas aquatica</name>
    <dbReference type="NCBI Taxonomy" id="2689987"/>
    <lineage>
        <taxon>Bacteria</taxon>
        <taxon>Pseudomonadati</taxon>
        <taxon>Pseudomonadota</taxon>
        <taxon>Gammaproteobacteria</taxon>
        <taxon>Nevskiales</taxon>
        <taxon>Nevskiaceae</taxon>
        <taxon>Stagnimonas</taxon>
    </lineage>
</organism>
<feature type="transmembrane region" description="Helical" evidence="6">
    <location>
        <begin position="70"/>
        <end position="92"/>
    </location>
</feature>
<dbReference type="InterPro" id="IPR002781">
    <property type="entry name" value="TM_pro_TauE-like"/>
</dbReference>
<dbReference type="PANTHER" id="PTHR43701">
    <property type="entry name" value="MEMBRANE TRANSPORTER PROTEIN MJ0441-RELATED"/>
    <property type="match status" value="1"/>
</dbReference>
<dbReference type="EMBL" id="RJVO01000010">
    <property type="protein sequence ID" value="ROH85992.1"/>
    <property type="molecule type" value="Genomic_DNA"/>
</dbReference>
<dbReference type="AlphaFoldDB" id="A0A3N0V045"/>
<comment type="similarity">
    <text evidence="2 6">Belongs to the 4-toluene sulfonate uptake permease (TSUP) (TC 2.A.102) family.</text>
</comment>
<feature type="transmembrane region" description="Helical" evidence="6">
    <location>
        <begin position="45"/>
        <end position="64"/>
    </location>
</feature>
<reference evidence="7 8" key="1">
    <citation type="submission" date="2018-10" db="EMBL/GenBank/DDBJ databases">
        <authorList>
            <person name="Chen W.-M."/>
        </authorList>
    </citation>
    <scope>NUCLEOTIDE SEQUENCE [LARGE SCALE GENOMIC DNA]</scope>
    <source>
        <strain evidence="7 8">THS-13</strain>
    </source>
</reference>
<keyword evidence="4 6" id="KW-1133">Transmembrane helix</keyword>
<keyword evidence="5 6" id="KW-0472">Membrane</keyword>
<dbReference type="RefSeq" id="WP_123213001.1">
    <property type="nucleotide sequence ID" value="NZ_RJVO01000010.1"/>
</dbReference>
<proteinExistence type="inferred from homology"/>
<feature type="transmembrane region" description="Helical" evidence="6">
    <location>
        <begin position="6"/>
        <end position="33"/>
    </location>
</feature>
<dbReference type="GO" id="GO:0005886">
    <property type="term" value="C:plasma membrane"/>
    <property type="evidence" value="ECO:0007669"/>
    <property type="project" value="UniProtKB-SubCell"/>
</dbReference>
<evidence type="ECO:0000313" key="7">
    <source>
        <dbReference type="EMBL" id="ROH85992.1"/>
    </source>
</evidence>
<comment type="subcellular location">
    <subcellularLocation>
        <location evidence="6">Cell membrane</location>
        <topology evidence="6">Multi-pass membrane protein</topology>
    </subcellularLocation>
    <subcellularLocation>
        <location evidence="1">Membrane</location>
        <topology evidence="1">Multi-pass membrane protein</topology>
    </subcellularLocation>
</comment>
<evidence type="ECO:0000313" key="8">
    <source>
        <dbReference type="Proteomes" id="UP000282106"/>
    </source>
</evidence>
<keyword evidence="8" id="KW-1185">Reference proteome</keyword>
<dbReference type="InterPro" id="IPR051598">
    <property type="entry name" value="TSUP/Inactive_protease-like"/>
</dbReference>
<name>A0A3N0V045_9GAMM</name>
<gene>
    <name evidence="7" type="ORF">ED208_16340</name>
</gene>
<evidence type="ECO:0000256" key="1">
    <source>
        <dbReference type="ARBA" id="ARBA00004141"/>
    </source>
</evidence>
<comment type="caution">
    <text evidence="7">The sequence shown here is derived from an EMBL/GenBank/DDBJ whole genome shotgun (WGS) entry which is preliminary data.</text>
</comment>
<evidence type="ECO:0000256" key="5">
    <source>
        <dbReference type="ARBA" id="ARBA00023136"/>
    </source>
</evidence>
<dbReference type="Proteomes" id="UP000282106">
    <property type="component" value="Unassembled WGS sequence"/>
</dbReference>
<feature type="transmembrane region" description="Helical" evidence="6">
    <location>
        <begin position="224"/>
        <end position="242"/>
    </location>
</feature>
<feature type="transmembrane region" description="Helical" evidence="6">
    <location>
        <begin position="157"/>
        <end position="185"/>
    </location>
</feature>
<evidence type="ECO:0000256" key="6">
    <source>
        <dbReference type="RuleBase" id="RU363041"/>
    </source>
</evidence>
<sequence>MAELGPLLGIGLFLGLVLGLTGAGGAILAVPLLMAGLGWEFPRAAALALTAVAASAAIGAWSGWRQGLVRYRAALLMATAGLLFVPLGLWLAQRLPHPLLELLFAAFMLAAAWRLHRQTLEAEVARGAVPLPAPERPEMLCTVNPATGRFRWTSPCALALTVTGAFTGLLSGLLGVGGGFVLVPAMRQVTDLSMHSAVATSLLFVALVSGGAVFWAAVHHGLPVATLAWPFVLSAVAGMLLGRRIAPRLAGPRLQRGFAGLMLLVALGMAGSALR</sequence>